<evidence type="ECO:0000256" key="1">
    <source>
        <dbReference type="ARBA" id="ARBA00004377"/>
    </source>
</evidence>
<dbReference type="Pfam" id="PF07963">
    <property type="entry name" value="N_methyl"/>
    <property type="match status" value="1"/>
</dbReference>
<dbReference type="NCBIfam" id="TIGR02532">
    <property type="entry name" value="IV_pilin_GFxxxE"/>
    <property type="match status" value="1"/>
</dbReference>
<keyword evidence="8 11" id="KW-0472">Membrane</keyword>
<dbReference type="Proteomes" id="UP001203338">
    <property type="component" value="Unassembled WGS sequence"/>
</dbReference>
<comment type="subcellular location">
    <subcellularLocation>
        <location evidence="1">Cell inner membrane</location>
        <topology evidence="1">Single-pass membrane protein</topology>
    </subcellularLocation>
</comment>
<dbReference type="InterPro" id="IPR049875">
    <property type="entry name" value="TypeII_GspH"/>
</dbReference>
<feature type="domain" description="General secretion pathway GspH" evidence="12">
    <location>
        <begin position="54"/>
        <end position="167"/>
    </location>
</feature>
<evidence type="ECO:0000256" key="6">
    <source>
        <dbReference type="ARBA" id="ARBA00022692"/>
    </source>
</evidence>
<dbReference type="Gene3D" id="3.55.40.10">
    <property type="entry name" value="minor pseudopilin epsh domain"/>
    <property type="match status" value="1"/>
</dbReference>
<feature type="transmembrane region" description="Helical" evidence="11">
    <location>
        <begin position="16"/>
        <end position="38"/>
    </location>
</feature>
<keyword evidence="6 11" id="KW-0812">Transmembrane</keyword>
<gene>
    <name evidence="13" type="primary">gspH</name>
    <name evidence="13" type="ORF">M3P05_14555</name>
</gene>
<evidence type="ECO:0000256" key="7">
    <source>
        <dbReference type="ARBA" id="ARBA00022989"/>
    </source>
</evidence>
<evidence type="ECO:0000256" key="10">
    <source>
        <dbReference type="ARBA" id="ARBA00030775"/>
    </source>
</evidence>
<evidence type="ECO:0000256" key="5">
    <source>
        <dbReference type="ARBA" id="ARBA00022519"/>
    </source>
</evidence>
<reference evidence="13 14" key="1">
    <citation type="submission" date="2022-05" db="EMBL/GenBank/DDBJ databases">
        <authorList>
            <person name="Park J.-S."/>
        </authorList>
    </citation>
    <scope>NUCLEOTIDE SEQUENCE [LARGE SCALE GENOMIC DNA]</scope>
    <source>
        <strain evidence="13 14">2012CJ34-2</strain>
    </source>
</reference>
<evidence type="ECO:0000259" key="12">
    <source>
        <dbReference type="Pfam" id="PF12019"/>
    </source>
</evidence>
<dbReference type="EMBL" id="JAMFLX010000020">
    <property type="protein sequence ID" value="MCL6271144.1"/>
    <property type="molecule type" value="Genomic_DNA"/>
</dbReference>
<dbReference type="PROSITE" id="PS00409">
    <property type="entry name" value="PROKAR_NTER_METHYL"/>
    <property type="match status" value="1"/>
</dbReference>
<proteinExistence type="inferred from homology"/>
<keyword evidence="14" id="KW-1185">Reference proteome</keyword>
<evidence type="ECO:0000256" key="2">
    <source>
        <dbReference type="ARBA" id="ARBA00021549"/>
    </source>
</evidence>
<dbReference type="SUPFAM" id="SSF54523">
    <property type="entry name" value="Pili subunits"/>
    <property type="match status" value="1"/>
</dbReference>
<evidence type="ECO:0000313" key="14">
    <source>
        <dbReference type="Proteomes" id="UP001203338"/>
    </source>
</evidence>
<accession>A0ABT0PIB7</accession>
<sequence length="174" mass="19905">MAAGGRARYLSRYKGFTLIEILVVVLIIGIMIGVALIVPNVGGALQKVKDEAFRFQVLVEQARERALIEDREIGLSLTRKGYRWWQWSQDDEKWKLLDEASFREYKLTEDVVLNDNSKNSRNRSLVQDEQSDSPTLIFYTDTQMTPFFLEFSLKGDNQRAVQLESDGIGPVLSL</sequence>
<evidence type="ECO:0000256" key="4">
    <source>
        <dbReference type="ARBA" id="ARBA00022481"/>
    </source>
</evidence>
<dbReference type="PRINTS" id="PR00885">
    <property type="entry name" value="BCTERIALGSPH"/>
</dbReference>
<keyword evidence="7 11" id="KW-1133">Transmembrane helix</keyword>
<evidence type="ECO:0000256" key="11">
    <source>
        <dbReference type="SAM" id="Phobius"/>
    </source>
</evidence>
<keyword evidence="5" id="KW-0997">Cell inner membrane</keyword>
<dbReference type="InterPro" id="IPR045584">
    <property type="entry name" value="Pilin-like"/>
</dbReference>
<dbReference type="InterPro" id="IPR002416">
    <property type="entry name" value="T2SS_protein-GspH"/>
</dbReference>
<name>A0ABT0PIB7_9GAMM</name>
<keyword evidence="4" id="KW-0488">Methylation</keyword>
<evidence type="ECO:0000256" key="9">
    <source>
        <dbReference type="ARBA" id="ARBA00025772"/>
    </source>
</evidence>
<dbReference type="NCBIfam" id="TIGR01708">
    <property type="entry name" value="typeII_sec_gspH"/>
    <property type="match status" value="1"/>
</dbReference>
<evidence type="ECO:0000256" key="8">
    <source>
        <dbReference type="ARBA" id="ARBA00023136"/>
    </source>
</evidence>
<protein>
    <recommendedName>
        <fullName evidence="2">Type II secretion system protein H</fullName>
    </recommendedName>
    <alternativeName>
        <fullName evidence="10">General secretion pathway protein H</fullName>
    </alternativeName>
</protein>
<keyword evidence="3" id="KW-1003">Cell membrane</keyword>
<organism evidence="13 14">
    <name type="scientific">Parendozoicomonas callyspongiae</name>
    <dbReference type="NCBI Taxonomy" id="2942213"/>
    <lineage>
        <taxon>Bacteria</taxon>
        <taxon>Pseudomonadati</taxon>
        <taxon>Pseudomonadota</taxon>
        <taxon>Gammaproteobacteria</taxon>
        <taxon>Oceanospirillales</taxon>
        <taxon>Endozoicomonadaceae</taxon>
        <taxon>Parendozoicomonas</taxon>
    </lineage>
</organism>
<evidence type="ECO:0000313" key="13">
    <source>
        <dbReference type="EMBL" id="MCL6271144.1"/>
    </source>
</evidence>
<comment type="similarity">
    <text evidence="9">Belongs to the GSP H family.</text>
</comment>
<dbReference type="Pfam" id="PF12019">
    <property type="entry name" value="GspH"/>
    <property type="match status" value="1"/>
</dbReference>
<dbReference type="InterPro" id="IPR012902">
    <property type="entry name" value="N_methyl_site"/>
</dbReference>
<dbReference type="InterPro" id="IPR022346">
    <property type="entry name" value="T2SS_GspH"/>
</dbReference>
<comment type="caution">
    <text evidence="13">The sequence shown here is derived from an EMBL/GenBank/DDBJ whole genome shotgun (WGS) entry which is preliminary data.</text>
</comment>
<dbReference type="RefSeq" id="WP_249700525.1">
    <property type="nucleotide sequence ID" value="NZ_JAMFLX010000020.1"/>
</dbReference>
<evidence type="ECO:0000256" key="3">
    <source>
        <dbReference type="ARBA" id="ARBA00022475"/>
    </source>
</evidence>